<protein>
    <submittedName>
        <fullName evidence="1">Similar to RIKEN cDNA 2900073H19 (Predicted), isoform CRA_a</fullName>
    </submittedName>
</protein>
<dbReference type="EMBL" id="CH474001">
    <property type="protein sequence ID" value="EDL93371.1"/>
    <property type="molecule type" value="Genomic_DNA"/>
</dbReference>
<reference evidence="1 2" key="1">
    <citation type="submission" date="2005-09" db="EMBL/GenBank/DDBJ databases">
        <authorList>
            <person name="Mural R.J."/>
            <person name="Li P.W."/>
            <person name="Adams M.D."/>
            <person name="Amanatides P.G."/>
            <person name="Baden-Tillson H."/>
            <person name="Barnstead M."/>
            <person name="Chin S.H."/>
            <person name="Dew I."/>
            <person name="Evans C.A."/>
            <person name="Ferriera S."/>
            <person name="Flanigan M."/>
            <person name="Fosler C."/>
            <person name="Glodek A."/>
            <person name="Gu Z."/>
            <person name="Holt R.A."/>
            <person name="Jennings D."/>
            <person name="Kraft C.L."/>
            <person name="Lu F."/>
            <person name="Nguyen T."/>
            <person name="Nusskern D.R."/>
            <person name="Pfannkoch C.M."/>
            <person name="Sitter C."/>
            <person name="Sutton G.G."/>
            <person name="Venter J.C."/>
            <person name="Wang Z."/>
            <person name="Woodage T."/>
            <person name="Zheng X.H."/>
            <person name="Zhong F."/>
        </authorList>
    </citation>
    <scope>NUCLEOTIDE SEQUENCE [LARGE SCALE GENOMIC DNA]</scope>
    <source>
        <strain>BN</strain>
        <strain evidence="2">Sprague-Dawley</strain>
    </source>
</reference>
<evidence type="ECO:0000313" key="1">
    <source>
        <dbReference type="EMBL" id="EDL93371.1"/>
    </source>
</evidence>
<evidence type="ECO:0000313" key="2">
    <source>
        <dbReference type="Proteomes" id="UP000234681"/>
    </source>
</evidence>
<dbReference type="Proteomes" id="UP000234681">
    <property type="component" value="Chromosome 3"/>
</dbReference>
<gene>
    <name evidence="1" type="primary">RGD1306599_predicted</name>
    <name evidence="1" type="ORF">rCG_45834</name>
</gene>
<dbReference type="AlphaFoldDB" id="A6JTS6"/>
<name>A6JTS6_RAT</name>
<organism evidence="1 2">
    <name type="scientific">Rattus norvegicus</name>
    <name type="common">Rat</name>
    <dbReference type="NCBI Taxonomy" id="10116"/>
    <lineage>
        <taxon>Eukaryota</taxon>
        <taxon>Metazoa</taxon>
        <taxon>Chordata</taxon>
        <taxon>Craniata</taxon>
        <taxon>Vertebrata</taxon>
        <taxon>Euteleostomi</taxon>
        <taxon>Mammalia</taxon>
        <taxon>Eutheria</taxon>
        <taxon>Euarchontoglires</taxon>
        <taxon>Glires</taxon>
        <taxon>Rodentia</taxon>
        <taxon>Myomorpha</taxon>
        <taxon>Muroidea</taxon>
        <taxon>Muridae</taxon>
        <taxon>Murinae</taxon>
        <taxon>Rattus</taxon>
    </lineage>
</organism>
<accession>A6JTS6</accession>
<proteinExistence type="predicted"/>
<sequence length="113" mass="12337">MLLVVAWKALQFPRHLHGEDGWTVVTDERLLPCQRLEGPPPQFPHLDTESSACPPLMSLWNPSWGPLFSAHLPPLHSAAALLAIPLLPFPHPQPLTLAGLPPPPPHIGHQMGS</sequence>